<gene>
    <name evidence="1" type="ORF">X970_26050</name>
</gene>
<proteinExistence type="predicted"/>
<dbReference type="EMBL" id="CP006979">
    <property type="protein sequence ID" value="AHC91201.1"/>
    <property type="molecule type" value="Genomic_DNA"/>
</dbReference>
<sequence>MVASIVEGYANRLPIKMRLWITWVKPMAGNDWD</sequence>
<dbReference type="HOGENOM" id="CLU_3383357_0_0_6"/>
<dbReference type="KEGG" id="pmot:X970_26050"/>
<evidence type="ECO:0000313" key="1">
    <source>
        <dbReference type="EMBL" id="AHC91201.1"/>
    </source>
</evidence>
<dbReference type="AlphaFoldDB" id="V9V8G5"/>
<dbReference type="Proteomes" id="UP000018660">
    <property type="component" value="Chromosome"/>
</dbReference>
<reference evidence="1 2" key="1">
    <citation type="submission" date="2013-12" db="EMBL/GenBank/DDBJ databases">
        <title>Complete Genomes of Pseudomonas monteilii SB3078 and SB3101, two Benzene, Toluene and Ethylbenzene Degrading Bacteria used for Bioaugmentation.</title>
        <authorList>
            <person name="Dueholm M.S."/>
            <person name="Albertsen M."/>
            <person name="D'Imperio S."/>
            <person name="Tale V.P."/>
            <person name="Lewis D."/>
            <person name="Nilsen P.H."/>
            <person name="Nielsen J.L."/>
        </authorList>
    </citation>
    <scope>NUCLEOTIDE SEQUENCE [LARGE SCALE GENOMIC DNA]</scope>
    <source>
        <strain evidence="1 2">SB3101</strain>
    </source>
</reference>
<protein>
    <submittedName>
        <fullName evidence="1">Uncharacterized protein</fullName>
    </submittedName>
</protein>
<organism evidence="1 2">
    <name type="scientific">Pseudomonas monteilii SB3101</name>
    <dbReference type="NCBI Taxonomy" id="1435058"/>
    <lineage>
        <taxon>Bacteria</taxon>
        <taxon>Pseudomonadati</taxon>
        <taxon>Pseudomonadota</taxon>
        <taxon>Gammaproteobacteria</taxon>
        <taxon>Pseudomonadales</taxon>
        <taxon>Pseudomonadaceae</taxon>
        <taxon>Pseudomonas</taxon>
    </lineage>
</organism>
<accession>V9V8G5</accession>
<evidence type="ECO:0000313" key="2">
    <source>
        <dbReference type="Proteomes" id="UP000018660"/>
    </source>
</evidence>
<name>V9V8G5_9PSED</name>